<feature type="transmembrane region" description="Helical" evidence="6">
    <location>
        <begin position="479"/>
        <end position="499"/>
    </location>
</feature>
<feature type="transmembrane region" description="Helical" evidence="6">
    <location>
        <begin position="437"/>
        <end position="459"/>
    </location>
</feature>
<dbReference type="AlphaFoldDB" id="A0A1Z4VR45"/>
<feature type="transmembrane region" description="Helical" evidence="6">
    <location>
        <begin position="328"/>
        <end position="354"/>
    </location>
</feature>
<reference evidence="9 10" key="1">
    <citation type="submission" date="2017-05" db="EMBL/GenBank/DDBJ databases">
        <title>Thiocyanate degradation by Thiohalobacter thiocyanaticus FOKN1.</title>
        <authorList>
            <person name="Oshiki M."/>
            <person name="Fukushima T."/>
            <person name="Kawano S."/>
            <person name="Nakagawa J."/>
        </authorList>
    </citation>
    <scope>NUCLEOTIDE SEQUENCE [LARGE SCALE GENOMIC DNA]</scope>
    <source>
        <strain evidence="9 10">FOKN1</strain>
    </source>
</reference>
<evidence type="ECO:0000256" key="6">
    <source>
        <dbReference type="SAM" id="Phobius"/>
    </source>
</evidence>
<feature type="transmembrane region" description="Helical" evidence="6">
    <location>
        <begin position="397"/>
        <end position="417"/>
    </location>
</feature>
<evidence type="ECO:0000259" key="7">
    <source>
        <dbReference type="Pfam" id="PF00361"/>
    </source>
</evidence>
<feature type="transmembrane region" description="Helical" evidence="6">
    <location>
        <begin position="192"/>
        <end position="211"/>
    </location>
</feature>
<name>A0A1Z4VR45_9GAMM</name>
<dbReference type="Gene3D" id="1.20.5.2700">
    <property type="match status" value="1"/>
</dbReference>
<feature type="transmembrane region" description="Helical" evidence="6">
    <location>
        <begin position="129"/>
        <end position="146"/>
    </location>
</feature>
<keyword evidence="10" id="KW-1185">Reference proteome</keyword>
<dbReference type="GO" id="GO:0015990">
    <property type="term" value="P:electron transport coupled proton transport"/>
    <property type="evidence" value="ECO:0007669"/>
    <property type="project" value="TreeGrafter"/>
</dbReference>
<dbReference type="EMBL" id="AP018052">
    <property type="protein sequence ID" value="BAZ94106.1"/>
    <property type="molecule type" value="Genomic_DNA"/>
</dbReference>
<feature type="transmembrane region" description="Helical" evidence="6">
    <location>
        <begin position="270"/>
        <end position="288"/>
    </location>
</feature>
<feature type="transmembrane region" description="Helical" evidence="6">
    <location>
        <begin position="152"/>
        <end position="171"/>
    </location>
</feature>
<dbReference type="GO" id="GO:0012505">
    <property type="term" value="C:endomembrane system"/>
    <property type="evidence" value="ECO:0007669"/>
    <property type="project" value="UniProtKB-SubCell"/>
</dbReference>
<feature type="transmembrane region" description="Helical" evidence="6">
    <location>
        <begin position="231"/>
        <end position="249"/>
    </location>
</feature>
<keyword evidence="4 6" id="KW-0472">Membrane</keyword>
<dbReference type="PRINTS" id="PR01435">
    <property type="entry name" value="NPOXDRDTASE5"/>
</dbReference>
<comment type="subcellular location">
    <subcellularLocation>
        <location evidence="1">Endomembrane system</location>
        <topology evidence="1">Multi-pass membrane protein</topology>
    </subcellularLocation>
    <subcellularLocation>
        <location evidence="5">Membrane</location>
        <topology evidence="5">Multi-pass membrane protein</topology>
    </subcellularLocation>
</comment>
<proteinExistence type="predicted"/>
<dbReference type="GO" id="GO:0042773">
    <property type="term" value="P:ATP synthesis coupled electron transport"/>
    <property type="evidence" value="ECO:0007669"/>
    <property type="project" value="InterPro"/>
</dbReference>
<evidence type="ECO:0000256" key="3">
    <source>
        <dbReference type="ARBA" id="ARBA00022989"/>
    </source>
</evidence>
<keyword evidence="2 5" id="KW-0812">Transmembrane</keyword>
<evidence type="ECO:0000313" key="10">
    <source>
        <dbReference type="Proteomes" id="UP000218765"/>
    </source>
</evidence>
<dbReference type="InterPro" id="IPR001516">
    <property type="entry name" value="Proton_antipo_N"/>
</dbReference>
<dbReference type="NCBIfam" id="NF005141">
    <property type="entry name" value="PRK06590.1"/>
    <property type="match status" value="1"/>
</dbReference>
<dbReference type="GO" id="GO:0016020">
    <property type="term" value="C:membrane"/>
    <property type="evidence" value="ECO:0007669"/>
    <property type="project" value="UniProtKB-SubCell"/>
</dbReference>
<dbReference type="PRINTS" id="PR01434">
    <property type="entry name" value="NADHDHGNASE5"/>
</dbReference>
<feature type="transmembrane region" description="Helical" evidence="6">
    <location>
        <begin position="85"/>
        <end position="108"/>
    </location>
</feature>
<keyword evidence="9" id="KW-0830">Ubiquinone</keyword>
<dbReference type="InterPro" id="IPR001750">
    <property type="entry name" value="ND/Mrp_TM"/>
</dbReference>
<evidence type="ECO:0000256" key="4">
    <source>
        <dbReference type="ARBA" id="ARBA00023136"/>
    </source>
</evidence>
<sequence length="662" mass="72822">MELVYLAIPLAPLIGAILAGLFGGRLGRAGAHSVTIGGVGIAFLLSLVVLKHHVIDGAAAFNDSVYTWMVSDGIRFEIGFLVDNLTVLMINVVTFVSLMVHIYTIGYMADDAHNWPRESLAGRNSYQRFFSYIALFTFAMLMLVMSNNFLQLFFGWEAVGLVSYLLIGFWSNRPSAIFANLKAFLVNRVGDFGFLLGIAAILMYFNSLDYWDVFAAAPALADVNIEIFDGHAWSLMSVICILLFIGAMGKSAQVPLHVWLPDSMEGPTPISALIHAATMVTAGIFMVARMSPLFELSEAALSFVLVIGAITALFMGFLGLVQNDIKRVVAYSTLSQLGYMTVALGASAYAAGIFHLMTHAFFKALLFLGAGSVIIAMHHDQDMRNMGGLRKYMPITWLTSLIGSLALIGTPFFSGYFSKDSIIEAVHLSQIPGSDFAYVAVLAGVFVTALYSFRMYFLVFHGKPRMDSHTREHLHETPWVVTLPLVLLAIPSIFAGYWMEPILFGSYFDGVIHVAPAHDGLAQLGEHFHGTVAFALHAFANPAFYLALAGVLTAWYIYMINPGLADRAQRNFSWLHRLLVNKYYADDFNQTVFAGGTRGIGHALWHLGDRIIIDGLIVNGSARVVGWVAAFTRHVQTGYLYHYAFAMILGLLALISWTVFMR</sequence>
<dbReference type="InterPro" id="IPR018393">
    <property type="entry name" value="NADHpl_OxRdtase_5_subgr"/>
</dbReference>
<evidence type="ECO:0000256" key="1">
    <source>
        <dbReference type="ARBA" id="ARBA00004127"/>
    </source>
</evidence>
<dbReference type="Pfam" id="PF00361">
    <property type="entry name" value="Proton_antipo_M"/>
    <property type="match status" value="1"/>
</dbReference>
<evidence type="ECO:0000313" key="9">
    <source>
        <dbReference type="EMBL" id="BAZ94106.1"/>
    </source>
</evidence>
<evidence type="ECO:0000256" key="5">
    <source>
        <dbReference type="RuleBase" id="RU000320"/>
    </source>
</evidence>
<feature type="transmembrane region" description="Helical" evidence="6">
    <location>
        <begin position="6"/>
        <end position="24"/>
    </location>
</feature>
<dbReference type="NCBIfam" id="TIGR01974">
    <property type="entry name" value="NDH_I_L"/>
    <property type="match status" value="1"/>
</dbReference>
<feature type="transmembrane region" description="Helical" evidence="6">
    <location>
        <begin position="543"/>
        <end position="560"/>
    </location>
</feature>
<dbReference type="Proteomes" id="UP000218765">
    <property type="component" value="Chromosome"/>
</dbReference>
<dbReference type="InterPro" id="IPR003945">
    <property type="entry name" value="NU5C-like"/>
</dbReference>
<protein>
    <submittedName>
        <fullName evidence="9">NADH:ubiquinone oxidoreductase, subunit L</fullName>
    </submittedName>
</protein>
<feature type="transmembrane region" description="Helical" evidence="6">
    <location>
        <begin position="300"/>
        <end position="321"/>
    </location>
</feature>
<feature type="domain" description="NADH-Ubiquinone oxidoreductase (complex I) chain 5 N-terminal" evidence="8">
    <location>
        <begin position="68"/>
        <end position="113"/>
    </location>
</feature>
<feature type="domain" description="NADH:quinone oxidoreductase/Mrp antiporter transmembrane" evidence="7">
    <location>
        <begin position="146"/>
        <end position="429"/>
    </location>
</feature>
<organism evidence="9 10">
    <name type="scientific">Thiohalobacter thiocyanaticus</name>
    <dbReference type="NCBI Taxonomy" id="585455"/>
    <lineage>
        <taxon>Bacteria</taxon>
        <taxon>Pseudomonadati</taxon>
        <taxon>Pseudomonadota</taxon>
        <taxon>Gammaproteobacteria</taxon>
        <taxon>Thiohalobacterales</taxon>
        <taxon>Thiohalobacteraceae</taxon>
        <taxon>Thiohalobacter</taxon>
    </lineage>
</organism>
<dbReference type="PANTHER" id="PTHR42829:SF2">
    <property type="entry name" value="NADH-UBIQUINONE OXIDOREDUCTASE CHAIN 5"/>
    <property type="match status" value="1"/>
</dbReference>
<evidence type="ECO:0000256" key="2">
    <source>
        <dbReference type="ARBA" id="ARBA00022692"/>
    </source>
</evidence>
<dbReference type="GO" id="GO:0008137">
    <property type="term" value="F:NADH dehydrogenase (ubiquinone) activity"/>
    <property type="evidence" value="ECO:0007669"/>
    <property type="project" value="InterPro"/>
</dbReference>
<feature type="transmembrane region" description="Helical" evidence="6">
    <location>
        <begin position="640"/>
        <end position="660"/>
    </location>
</feature>
<dbReference type="Pfam" id="PF00662">
    <property type="entry name" value="Proton_antipo_N"/>
    <property type="match status" value="1"/>
</dbReference>
<dbReference type="OrthoDB" id="9811798at2"/>
<accession>A0A1Z4VR45</accession>
<dbReference type="GO" id="GO:0003954">
    <property type="term" value="F:NADH dehydrogenase activity"/>
    <property type="evidence" value="ECO:0007669"/>
    <property type="project" value="TreeGrafter"/>
</dbReference>
<gene>
    <name evidence="9" type="ORF">FOKN1_1719</name>
</gene>
<keyword evidence="3 6" id="KW-1133">Transmembrane helix</keyword>
<dbReference type="RefSeq" id="WP_096366230.1">
    <property type="nucleotide sequence ID" value="NZ_AP018052.1"/>
</dbReference>
<feature type="transmembrane region" description="Helical" evidence="6">
    <location>
        <begin position="360"/>
        <end position="377"/>
    </location>
</feature>
<evidence type="ECO:0000259" key="8">
    <source>
        <dbReference type="Pfam" id="PF00662"/>
    </source>
</evidence>
<feature type="transmembrane region" description="Helical" evidence="6">
    <location>
        <begin position="31"/>
        <end position="50"/>
    </location>
</feature>
<dbReference type="PANTHER" id="PTHR42829">
    <property type="entry name" value="NADH-UBIQUINONE OXIDOREDUCTASE CHAIN 5"/>
    <property type="match status" value="1"/>
</dbReference>
<dbReference type="KEGG" id="ttc:FOKN1_1719"/>